<feature type="domain" description="VWFA" evidence="2">
    <location>
        <begin position="137"/>
        <end position="315"/>
    </location>
</feature>
<dbReference type="SMART" id="SM00327">
    <property type="entry name" value="VWA"/>
    <property type="match status" value="1"/>
</dbReference>
<keyword evidence="1" id="KW-0732">Signal</keyword>
<sequence length="319" mass="35713">MGIIHIFLLCFIMQCTFASNCRTVDSSDHSVGYRITHGVFKNLNSIGFVGCQKECFKITKCQSIGYNRETLECSLGEYADNKTFTGVKTDIFIRPNGTDDALENIGLCRDRPCAWNERCVRLSSGTSTCIQYIRPIDLTVLIDGSKSLKSFEFYALFDGITYLINTLFDMRLAIATFNSKTKIPMYLDQYLSKSDMISGLNGNVVYPDKTGNYLGQALLDVHSDIYNQSRGDREEAIDVILVLLDPNDMIQANLREDADYIKSTGIHVITVGIGSSQAGLDTMQLVASEPIEKYVFSVNSIEHFYMLYENISDTINAIP</sequence>
<dbReference type="EMBL" id="NEDP02076699">
    <property type="protein sequence ID" value="OWF35884.1"/>
    <property type="molecule type" value="Genomic_DNA"/>
</dbReference>
<feature type="chain" id="PRO_5012690723" evidence="1">
    <location>
        <begin position="19"/>
        <end position="319"/>
    </location>
</feature>
<dbReference type="STRING" id="6573.A0A210PHB3"/>
<name>A0A210PHB3_MIZYE</name>
<dbReference type="PANTHER" id="PTHR24020">
    <property type="entry name" value="COLLAGEN ALPHA"/>
    <property type="match status" value="1"/>
</dbReference>
<dbReference type="InterPro" id="IPR002035">
    <property type="entry name" value="VWF_A"/>
</dbReference>
<evidence type="ECO:0000256" key="1">
    <source>
        <dbReference type="SAM" id="SignalP"/>
    </source>
</evidence>
<dbReference type="InterPro" id="IPR036465">
    <property type="entry name" value="vWFA_dom_sf"/>
</dbReference>
<dbReference type="SUPFAM" id="SSF53300">
    <property type="entry name" value="vWA-like"/>
    <property type="match status" value="1"/>
</dbReference>
<dbReference type="Proteomes" id="UP000242188">
    <property type="component" value="Unassembled WGS sequence"/>
</dbReference>
<dbReference type="PANTHER" id="PTHR24020:SF20">
    <property type="entry name" value="PH DOMAIN-CONTAINING PROTEIN"/>
    <property type="match status" value="1"/>
</dbReference>
<organism evidence="3 4">
    <name type="scientific">Mizuhopecten yessoensis</name>
    <name type="common">Japanese scallop</name>
    <name type="synonym">Patinopecten yessoensis</name>
    <dbReference type="NCBI Taxonomy" id="6573"/>
    <lineage>
        <taxon>Eukaryota</taxon>
        <taxon>Metazoa</taxon>
        <taxon>Spiralia</taxon>
        <taxon>Lophotrochozoa</taxon>
        <taxon>Mollusca</taxon>
        <taxon>Bivalvia</taxon>
        <taxon>Autobranchia</taxon>
        <taxon>Pteriomorphia</taxon>
        <taxon>Pectinida</taxon>
        <taxon>Pectinoidea</taxon>
        <taxon>Pectinidae</taxon>
        <taxon>Mizuhopecten</taxon>
    </lineage>
</organism>
<reference evidence="3 4" key="1">
    <citation type="journal article" date="2017" name="Nat. Ecol. Evol.">
        <title>Scallop genome provides insights into evolution of bilaterian karyotype and development.</title>
        <authorList>
            <person name="Wang S."/>
            <person name="Zhang J."/>
            <person name="Jiao W."/>
            <person name="Li J."/>
            <person name="Xun X."/>
            <person name="Sun Y."/>
            <person name="Guo X."/>
            <person name="Huan P."/>
            <person name="Dong B."/>
            <person name="Zhang L."/>
            <person name="Hu X."/>
            <person name="Sun X."/>
            <person name="Wang J."/>
            <person name="Zhao C."/>
            <person name="Wang Y."/>
            <person name="Wang D."/>
            <person name="Huang X."/>
            <person name="Wang R."/>
            <person name="Lv J."/>
            <person name="Li Y."/>
            <person name="Zhang Z."/>
            <person name="Liu B."/>
            <person name="Lu W."/>
            <person name="Hui Y."/>
            <person name="Liang J."/>
            <person name="Zhou Z."/>
            <person name="Hou R."/>
            <person name="Li X."/>
            <person name="Liu Y."/>
            <person name="Li H."/>
            <person name="Ning X."/>
            <person name="Lin Y."/>
            <person name="Zhao L."/>
            <person name="Xing Q."/>
            <person name="Dou J."/>
            <person name="Li Y."/>
            <person name="Mao J."/>
            <person name="Guo H."/>
            <person name="Dou H."/>
            <person name="Li T."/>
            <person name="Mu C."/>
            <person name="Jiang W."/>
            <person name="Fu Q."/>
            <person name="Fu X."/>
            <person name="Miao Y."/>
            <person name="Liu J."/>
            <person name="Yu Q."/>
            <person name="Li R."/>
            <person name="Liao H."/>
            <person name="Li X."/>
            <person name="Kong Y."/>
            <person name="Jiang Z."/>
            <person name="Chourrout D."/>
            <person name="Li R."/>
            <person name="Bao Z."/>
        </authorList>
    </citation>
    <scope>NUCLEOTIDE SEQUENCE [LARGE SCALE GENOMIC DNA]</scope>
    <source>
        <strain evidence="3 4">PY_sf001</strain>
    </source>
</reference>
<accession>A0A210PHB3</accession>
<dbReference type="InterPro" id="IPR050525">
    <property type="entry name" value="ECM_Assembly_Org"/>
</dbReference>
<evidence type="ECO:0000313" key="3">
    <source>
        <dbReference type="EMBL" id="OWF35884.1"/>
    </source>
</evidence>
<dbReference type="PROSITE" id="PS50234">
    <property type="entry name" value="VWFA"/>
    <property type="match status" value="1"/>
</dbReference>
<gene>
    <name evidence="3" type="ORF">KP79_PYT03290</name>
</gene>
<evidence type="ECO:0000313" key="4">
    <source>
        <dbReference type="Proteomes" id="UP000242188"/>
    </source>
</evidence>
<dbReference type="Gene3D" id="3.40.50.410">
    <property type="entry name" value="von Willebrand factor, type A domain"/>
    <property type="match status" value="1"/>
</dbReference>
<evidence type="ECO:0000259" key="2">
    <source>
        <dbReference type="PROSITE" id="PS50234"/>
    </source>
</evidence>
<dbReference type="CDD" id="cd01450">
    <property type="entry name" value="vWFA_subfamily_ECM"/>
    <property type="match status" value="1"/>
</dbReference>
<comment type="caution">
    <text evidence="3">The sequence shown here is derived from an EMBL/GenBank/DDBJ whole genome shotgun (WGS) entry which is preliminary data.</text>
</comment>
<feature type="signal peptide" evidence="1">
    <location>
        <begin position="1"/>
        <end position="18"/>
    </location>
</feature>
<proteinExistence type="predicted"/>
<keyword evidence="4" id="KW-1185">Reference proteome</keyword>
<dbReference type="AlphaFoldDB" id="A0A210PHB3"/>
<protein>
    <submittedName>
        <fullName evidence="3">Matrilin-3</fullName>
    </submittedName>
</protein>
<dbReference type="Pfam" id="PF00092">
    <property type="entry name" value="VWA"/>
    <property type="match status" value="1"/>
</dbReference>